<keyword evidence="4 6" id="KW-1133">Transmembrane helix</keyword>
<evidence type="ECO:0000256" key="5">
    <source>
        <dbReference type="ARBA" id="ARBA00023136"/>
    </source>
</evidence>
<organism evidence="7 8">
    <name type="scientific">Salirhabdus euzebyi</name>
    <dbReference type="NCBI Taxonomy" id="394506"/>
    <lineage>
        <taxon>Bacteria</taxon>
        <taxon>Bacillati</taxon>
        <taxon>Bacillota</taxon>
        <taxon>Bacilli</taxon>
        <taxon>Bacillales</taxon>
        <taxon>Bacillaceae</taxon>
        <taxon>Salirhabdus</taxon>
    </lineage>
</organism>
<feature type="transmembrane region" description="Helical" evidence="6">
    <location>
        <begin position="104"/>
        <end position="123"/>
    </location>
</feature>
<feature type="transmembrane region" description="Helical" evidence="6">
    <location>
        <begin position="75"/>
        <end position="98"/>
    </location>
</feature>
<dbReference type="InterPro" id="IPR051598">
    <property type="entry name" value="TSUP/Inactive_protease-like"/>
</dbReference>
<evidence type="ECO:0000256" key="6">
    <source>
        <dbReference type="RuleBase" id="RU363041"/>
    </source>
</evidence>
<comment type="subcellular location">
    <subcellularLocation>
        <location evidence="6">Cell membrane</location>
        <topology evidence="6">Multi-pass membrane protein</topology>
    </subcellularLocation>
    <subcellularLocation>
        <location evidence="1">Membrane</location>
        <topology evidence="1">Multi-pass membrane protein</topology>
    </subcellularLocation>
</comment>
<feature type="transmembrane region" description="Helical" evidence="6">
    <location>
        <begin position="162"/>
        <end position="187"/>
    </location>
</feature>
<comment type="similarity">
    <text evidence="2 6">Belongs to the 4-toluene sulfonate uptake permease (TSUP) (TC 2.A.102) family.</text>
</comment>
<keyword evidence="3 6" id="KW-0812">Transmembrane</keyword>
<accession>A0A841Q5P2</accession>
<feature type="transmembrane region" description="Helical" evidence="6">
    <location>
        <begin position="7"/>
        <end position="35"/>
    </location>
</feature>
<dbReference type="Proteomes" id="UP000581688">
    <property type="component" value="Unassembled WGS sequence"/>
</dbReference>
<dbReference type="Pfam" id="PF01925">
    <property type="entry name" value="TauE"/>
    <property type="match status" value="1"/>
</dbReference>
<dbReference type="PANTHER" id="PTHR43701">
    <property type="entry name" value="MEMBRANE TRANSPORTER PROTEIN MJ0441-RELATED"/>
    <property type="match status" value="1"/>
</dbReference>
<feature type="transmembrane region" description="Helical" evidence="6">
    <location>
        <begin position="249"/>
        <end position="267"/>
    </location>
</feature>
<keyword evidence="5 6" id="KW-0472">Membrane</keyword>
<feature type="transmembrane region" description="Helical" evidence="6">
    <location>
        <begin position="223"/>
        <end position="243"/>
    </location>
</feature>
<feature type="transmembrane region" description="Helical" evidence="6">
    <location>
        <begin position="41"/>
        <end position="63"/>
    </location>
</feature>
<dbReference type="PANTHER" id="PTHR43701:SF2">
    <property type="entry name" value="MEMBRANE TRANSPORTER PROTEIN YJNA-RELATED"/>
    <property type="match status" value="1"/>
</dbReference>
<feature type="transmembrane region" description="Helical" evidence="6">
    <location>
        <begin position="193"/>
        <end position="211"/>
    </location>
</feature>
<evidence type="ECO:0000313" key="7">
    <source>
        <dbReference type="EMBL" id="MBB6453726.1"/>
    </source>
</evidence>
<evidence type="ECO:0000256" key="3">
    <source>
        <dbReference type="ARBA" id="ARBA00022692"/>
    </source>
</evidence>
<dbReference type="AlphaFoldDB" id="A0A841Q5P2"/>
<dbReference type="RefSeq" id="WP_246199972.1">
    <property type="nucleotide sequence ID" value="NZ_CADDWK010000005.1"/>
</dbReference>
<dbReference type="InterPro" id="IPR002781">
    <property type="entry name" value="TM_pro_TauE-like"/>
</dbReference>
<name>A0A841Q5P2_9BACI</name>
<evidence type="ECO:0000256" key="1">
    <source>
        <dbReference type="ARBA" id="ARBA00004141"/>
    </source>
</evidence>
<keyword evidence="8" id="KW-1185">Reference proteome</keyword>
<evidence type="ECO:0000256" key="2">
    <source>
        <dbReference type="ARBA" id="ARBA00009142"/>
    </source>
</evidence>
<evidence type="ECO:0000256" key="4">
    <source>
        <dbReference type="ARBA" id="ARBA00022989"/>
    </source>
</evidence>
<sequence length="269" mass="28889">MEVYIDFLMLSSLIAIGIFAGAYGAIVGAGGGFIFVPALLIFYQFSPAVAAGTGLLIVFINSLSGVFGLIKQKRIYYYVGIILTIGAIPGTFFGSWLAEIIPAASFYKIFAILLILLSGFLFYKNSNIFQKNKGEDSELEKAFLLEEGIWNKQNIGFLGIGYLLGTVSNFFGIGGGWLMVPILVYGFKIKPHIATATSLFTLCIYSFVGATSQILNGNIDWEAGIWGGLGVMVGAQLGVLVSSKLSGKVIIQMLSLLLLLIGARLLFMG</sequence>
<reference evidence="7 8" key="1">
    <citation type="submission" date="2020-08" db="EMBL/GenBank/DDBJ databases">
        <title>Genomic Encyclopedia of Type Strains, Phase IV (KMG-IV): sequencing the most valuable type-strain genomes for metagenomic binning, comparative biology and taxonomic classification.</title>
        <authorList>
            <person name="Goeker M."/>
        </authorList>
    </citation>
    <scope>NUCLEOTIDE SEQUENCE [LARGE SCALE GENOMIC DNA]</scope>
    <source>
        <strain evidence="7 8">DSM 19612</strain>
    </source>
</reference>
<dbReference type="EMBL" id="JACHGH010000005">
    <property type="protein sequence ID" value="MBB6453726.1"/>
    <property type="molecule type" value="Genomic_DNA"/>
</dbReference>
<evidence type="ECO:0000313" key="8">
    <source>
        <dbReference type="Proteomes" id="UP000581688"/>
    </source>
</evidence>
<protein>
    <recommendedName>
        <fullName evidence="6">Probable membrane transporter protein</fullName>
    </recommendedName>
</protein>
<dbReference type="GO" id="GO:0005886">
    <property type="term" value="C:plasma membrane"/>
    <property type="evidence" value="ECO:0007669"/>
    <property type="project" value="UniProtKB-SubCell"/>
</dbReference>
<comment type="caution">
    <text evidence="7">The sequence shown here is derived from an EMBL/GenBank/DDBJ whole genome shotgun (WGS) entry which is preliminary data.</text>
</comment>
<keyword evidence="6" id="KW-1003">Cell membrane</keyword>
<proteinExistence type="inferred from homology"/>
<gene>
    <name evidence="7" type="ORF">HNQ94_002175</name>
</gene>